<evidence type="ECO:0000256" key="3">
    <source>
        <dbReference type="ARBA" id="ARBA00022448"/>
    </source>
</evidence>
<keyword evidence="7" id="KW-0915">Sodium</keyword>
<dbReference type="PANTHER" id="PTHR11690">
    <property type="entry name" value="AMILORIDE-SENSITIVE SODIUM CHANNEL-RELATED"/>
    <property type="match status" value="1"/>
</dbReference>
<keyword evidence="9 13" id="KW-0472">Membrane</keyword>
<evidence type="ECO:0000256" key="11">
    <source>
        <dbReference type="ARBA" id="ARBA00023303"/>
    </source>
</evidence>
<evidence type="ECO:0000256" key="2">
    <source>
        <dbReference type="ARBA" id="ARBA00007193"/>
    </source>
</evidence>
<evidence type="ECO:0000256" key="1">
    <source>
        <dbReference type="ARBA" id="ARBA00004141"/>
    </source>
</evidence>
<evidence type="ECO:0000256" key="4">
    <source>
        <dbReference type="ARBA" id="ARBA00022461"/>
    </source>
</evidence>
<comment type="similarity">
    <text evidence="2 12">Belongs to the amiloride-sensitive sodium channel (TC 1.A.6) family.</text>
</comment>
<keyword evidence="5 12" id="KW-0812">Transmembrane</keyword>
<dbReference type="Gene3D" id="1.10.287.770">
    <property type="entry name" value="YojJ-like"/>
    <property type="match status" value="1"/>
</dbReference>
<keyword evidence="10 12" id="KW-0739">Sodium transport</keyword>
<reference evidence="14" key="1">
    <citation type="submission" date="2018-04" db="EMBL/GenBank/DDBJ databases">
        <title>Transcriptome of Schizaphis graminum biotype I.</title>
        <authorList>
            <person name="Scully E.D."/>
            <person name="Geib S.M."/>
            <person name="Palmer N.A."/>
            <person name="Koch K."/>
            <person name="Bradshaw J."/>
            <person name="Heng-Moss T."/>
            <person name="Sarath G."/>
        </authorList>
    </citation>
    <scope>NUCLEOTIDE SEQUENCE</scope>
</reference>
<dbReference type="PANTHER" id="PTHR11690:SF288">
    <property type="entry name" value="AMILORIDE-SENSITIVE NA+ CHANNEL-RELATED"/>
    <property type="match status" value="1"/>
</dbReference>
<keyword evidence="4 12" id="KW-0894">Sodium channel</keyword>
<dbReference type="GO" id="GO:0005886">
    <property type="term" value="C:plasma membrane"/>
    <property type="evidence" value="ECO:0007669"/>
    <property type="project" value="TreeGrafter"/>
</dbReference>
<proteinExistence type="inferred from homology"/>
<comment type="subcellular location">
    <subcellularLocation>
        <location evidence="1">Membrane</location>
        <topology evidence="1">Multi-pass membrane protein</topology>
    </subcellularLocation>
</comment>
<evidence type="ECO:0000256" key="9">
    <source>
        <dbReference type="ARBA" id="ARBA00023136"/>
    </source>
</evidence>
<keyword evidence="6 13" id="KW-1133">Transmembrane helix</keyword>
<protein>
    <submittedName>
        <fullName evidence="14">Sodium channel protein Nach</fullName>
    </submittedName>
</protein>
<dbReference type="GO" id="GO:0015280">
    <property type="term" value="F:ligand-gated sodium channel activity"/>
    <property type="evidence" value="ECO:0007669"/>
    <property type="project" value="TreeGrafter"/>
</dbReference>
<sequence>MELELHTEDMNKKCSHGLDIFYIMIHSPAEWPDKSHPTLLANVNMITTISIKPVVRTTAKELIPWDPKIRHCYFQNESKLKFFKVYTKHNCVLECRSFSILSQCGCVPFYFLRMKNTPVCGPAKMSCWVTASQASSDSCDCLPGCTEFFFKTSSMNAQRTKIAEINNKNNPLSSSLILSVYYQSKNFIGFNRIMTFTFGQFMGNVGGIMGLCLGFSFLSLVEIIYFLTLRPFVNFCNSKKKLKKVAPSLIFGEE</sequence>
<gene>
    <name evidence="14" type="primary">Nach_1</name>
    <name evidence="14" type="ORF">g.48940</name>
</gene>
<evidence type="ECO:0000256" key="10">
    <source>
        <dbReference type="ARBA" id="ARBA00023201"/>
    </source>
</evidence>
<accession>A0A2S2PUG1</accession>
<evidence type="ECO:0000256" key="6">
    <source>
        <dbReference type="ARBA" id="ARBA00022989"/>
    </source>
</evidence>
<organism evidence="14">
    <name type="scientific">Schizaphis graminum</name>
    <name type="common">Green bug aphid</name>
    <dbReference type="NCBI Taxonomy" id="13262"/>
    <lineage>
        <taxon>Eukaryota</taxon>
        <taxon>Metazoa</taxon>
        <taxon>Ecdysozoa</taxon>
        <taxon>Arthropoda</taxon>
        <taxon>Hexapoda</taxon>
        <taxon>Insecta</taxon>
        <taxon>Pterygota</taxon>
        <taxon>Neoptera</taxon>
        <taxon>Paraneoptera</taxon>
        <taxon>Hemiptera</taxon>
        <taxon>Sternorrhyncha</taxon>
        <taxon>Aphidomorpha</taxon>
        <taxon>Aphidoidea</taxon>
        <taxon>Aphididae</taxon>
        <taxon>Aphidini</taxon>
        <taxon>Schizaphis</taxon>
    </lineage>
</organism>
<keyword evidence="11 12" id="KW-0407">Ion channel</keyword>
<name>A0A2S2PUG1_SCHGA</name>
<keyword evidence="8 12" id="KW-0406">Ion transport</keyword>
<evidence type="ECO:0000256" key="12">
    <source>
        <dbReference type="RuleBase" id="RU000679"/>
    </source>
</evidence>
<evidence type="ECO:0000256" key="8">
    <source>
        <dbReference type="ARBA" id="ARBA00023065"/>
    </source>
</evidence>
<dbReference type="Gene3D" id="1.10.287.820">
    <property type="entry name" value="Acid-sensing ion channel domain"/>
    <property type="match status" value="1"/>
</dbReference>
<dbReference type="AlphaFoldDB" id="A0A2S2PUG1"/>
<feature type="transmembrane region" description="Helical" evidence="13">
    <location>
        <begin position="201"/>
        <end position="227"/>
    </location>
</feature>
<dbReference type="Pfam" id="PF00858">
    <property type="entry name" value="ASC"/>
    <property type="match status" value="1"/>
</dbReference>
<evidence type="ECO:0000313" key="14">
    <source>
        <dbReference type="EMBL" id="MBY32964.1"/>
    </source>
</evidence>
<evidence type="ECO:0000256" key="5">
    <source>
        <dbReference type="ARBA" id="ARBA00022692"/>
    </source>
</evidence>
<dbReference type="InterPro" id="IPR001873">
    <property type="entry name" value="ENaC"/>
</dbReference>
<keyword evidence="3 12" id="KW-0813">Transport</keyword>
<dbReference type="EMBL" id="GGMR01020345">
    <property type="protein sequence ID" value="MBY32964.1"/>
    <property type="molecule type" value="Transcribed_RNA"/>
</dbReference>
<evidence type="ECO:0000256" key="7">
    <source>
        <dbReference type="ARBA" id="ARBA00023053"/>
    </source>
</evidence>
<evidence type="ECO:0000256" key="13">
    <source>
        <dbReference type="SAM" id="Phobius"/>
    </source>
</evidence>